<evidence type="ECO:0000259" key="1">
    <source>
        <dbReference type="Pfam" id="PF03886"/>
    </source>
</evidence>
<gene>
    <name evidence="2" type="ORF">GAO09_14905</name>
</gene>
<dbReference type="SUPFAM" id="SSF159594">
    <property type="entry name" value="XCC0632-like"/>
    <property type="match status" value="1"/>
</dbReference>
<name>A0A6A8ADM8_9HYPH</name>
<sequence>MAYQAFKYRADGSVNMGSKSSGFGRGSAILALPLVAALLSGCGAKANNDTFDLSLTPVASSADSAKARQILVPEPTALKSLDSEQVVVRVSPSEIRYLGKSQWGDRLPRIVQSKLVQAFENTGKLGGVGKPGQGLAIDYQVVTDIRAFEVNASSPKAAVVEISVKILNDRNGSVRAQNVFRATVPVSGEDNATFIAGINRAFAKVGADIVDWTLKSI</sequence>
<feature type="domain" description="ABC-type transport auxiliary lipoprotein component" evidence="1">
    <location>
        <begin position="53"/>
        <end position="210"/>
    </location>
</feature>
<dbReference type="AlphaFoldDB" id="A0A6A8ADM8"/>
<keyword evidence="3" id="KW-1185">Reference proteome</keyword>
<dbReference type="Proteomes" id="UP000435138">
    <property type="component" value="Unassembled WGS sequence"/>
</dbReference>
<protein>
    <submittedName>
        <fullName evidence="2">ABC transporter</fullName>
    </submittedName>
</protein>
<dbReference type="Gene3D" id="3.40.50.10610">
    <property type="entry name" value="ABC-type transport auxiliary lipoprotein component"/>
    <property type="match status" value="1"/>
</dbReference>
<dbReference type="EMBL" id="WIXI01000044">
    <property type="protein sequence ID" value="MQY47326.1"/>
    <property type="molecule type" value="Genomic_DNA"/>
</dbReference>
<dbReference type="InterPro" id="IPR005586">
    <property type="entry name" value="ABC_trans_aux"/>
</dbReference>
<dbReference type="Pfam" id="PF03886">
    <property type="entry name" value="ABC_trans_aux"/>
    <property type="match status" value="1"/>
</dbReference>
<comment type="caution">
    <text evidence="2">The sequence shown here is derived from an EMBL/GenBank/DDBJ whole genome shotgun (WGS) entry which is preliminary data.</text>
</comment>
<evidence type="ECO:0000313" key="3">
    <source>
        <dbReference type="Proteomes" id="UP000435138"/>
    </source>
</evidence>
<proteinExistence type="predicted"/>
<evidence type="ECO:0000313" key="2">
    <source>
        <dbReference type="EMBL" id="MQY47326.1"/>
    </source>
</evidence>
<organism evidence="2 3">
    <name type="scientific">Endobacterium cereale</name>
    <dbReference type="NCBI Taxonomy" id="2663029"/>
    <lineage>
        <taxon>Bacteria</taxon>
        <taxon>Pseudomonadati</taxon>
        <taxon>Pseudomonadota</taxon>
        <taxon>Alphaproteobacteria</taxon>
        <taxon>Hyphomicrobiales</taxon>
        <taxon>Rhizobiaceae</taxon>
        <taxon>Endobacterium</taxon>
    </lineage>
</organism>
<reference evidence="2 3" key="1">
    <citation type="submission" date="2019-11" db="EMBL/GenBank/DDBJ databases">
        <title>Genome analysis of Rhizobacterium cereale a novel genus and species isolated from maize roots in North Spain.</title>
        <authorList>
            <person name="Menendez E."/>
            <person name="Flores-Felix J.D."/>
            <person name="Ramirez-Bahena M.-H."/>
            <person name="Igual J.M."/>
            <person name="Garcia-Fraile P."/>
            <person name="Peix A."/>
            <person name="Velazquez E."/>
        </authorList>
    </citation>
    <scope>NUCLEOTIDE SEQUENCE [LARGE SCALE GENOMIC DNA]</scope>
    <source>
        <strain evidence="2 3">RZME27</strain>
    </source>
</reference>
<accession>A0A6A8ADM8</accession>